<accession>M7SLI3</accession>
<evidence type="ECO:0000313" key="1">
    <source>
        <dbReference type="EMBL" id="EMR65243.1"/>
    </source>
</evidence>
<reference evidence="2" key="1">
    <citation type="journal article" date="2013" name="Genome Announc.">
        <title>Draft genome sequence of the grapevine dieback fungus Eutypa lata UCR-EL1.</title>
        <authorList>
            <person name="Blanco-Ulate B."/>
            <person name="Rolshausen P.E."/>
            <person name="Cantu D."/>
        </authorList>
    </citation>
    <scope>NUCLEOTIDE SEQUENCE [LARGE SCALE GENOMIC DNA]</scope>
    <source>
        <strain evidence="2">UCR-EL1</strain>
    </source>
</reference>
<dbReference type="eggNOG" id="ENOG502SIM6">
    <property type="taxonomic scope" value="Eukaryota"/>
</dbReference>
<sequence>MDSISEESSSAVRSVLLDGAFQNLKILDQMMGVIEEQDRIFSEHEQACRSTFPSGHSIFKSIYDQKNALAGVMTSLRQMFDTLAEPMIRPLQITDLPDEILVQIFEQARGWEVEDMNSMVIANPRSADASEAGSVVTDDESSLDMNNNEGSTYRYDIEARKFQEGIRNIERIRLTCRKFCEISSHLLIPSLYVEMQPDSLVRLEEIAQHPTIGPGVRTVRALLHYYDATQAEDLSSFGMYGYAMVESKLASLRNEMLTNMTAKHWQTLLDTGEAAELAFHSISHEEESSEAVLDEQKSKYQSLLRRAHEEYRSRFEAQEALRSEGNFSRRVAAAMARLPVARRLEFHDIRYCERESFQIEKVEDDDHIFQMLLQPTEWYLGRSNEQVGLPIEIIPELPVYIHRAGIQLATLTIEIPINRYAGLLEGNIDTTELSAAMQGLKFFKYRPKLDREWMESETTDFKPLVLFLHSVLDTASIRKIALDHHMIFPRALSEFDVGPVMTFRQWPNLESVSLTRTAFHLKDLRSFLQTASPVLQELRLKFVYLLSGTWAEALDALRAADVPVISIWSPRDPEGDALQHDSDVFIPDSDGVYPVNRYISGATGQNPIWAFEQNASPL</sequence>
<dbReference type="HOGENOM" id="CLU_022341_0_0_1"/>
<dbReference type="OrthoDB" id="3759773at2759"/>
<gene>
    <name evidence="1" type="ORF">UCREL1_7777</name>
</gene>
<dbReference type="KEGG" id="ela:UCREL1_7777"/>
<dbReference type="Proteomes" id="UP000012174">
    <property type="component" value="Unassembled WGS sequence"/>
</dbReference>
<evidence type="ECO:0000313" key="2">
    <source>
        <dbReference type="Proteomes" id="UP000012174"/>
    </source>
</evidence>
<dbReference type="OMA" id="ALRCCIN"/>
<dbReference type="EMBL" id="KB706900">
    <property type="protein sequence ID" value="EMR65243.1"/>
    <property type="molecule type" value="Genomic_DNA"/>
</dbReference>
<protein>
    <submittedName>
        <fullName evidence="1">Uncharacterized protein</fullName>
    </submittedName>
</protein>
<organism evidence="1 2">
    <name type="scientific">Eutypa lata (strain UCR-EL1)</name>
    <name type="common">Grapevine dieback disease fungus</name>
    <name type="synonym">Eutypa armeniacae</name>
    <dbReference type="NCBI Taxonomy" id="1287681"/>
    <lineage>
        <taxon>Eukaryota</taxon>
        <taxon>Fungi</taxon>
        <taxon>Dikarya</taxon>
        <taxon>Ascomycota</taxon>
        <taxon>Pezizomycotina</taxon>
        <taxon>Sordariomycetes</taxon>
        <taxon>Xylariomycetidae</taxon>
        <taxon>Xylariales</taxon>
        <taxon>Diatrypaceae</taxon>
        <taxon>Eutypa</taxon>
    </lineage>
</organism>
<keyword evidence="2" id="KW-1185">Reference proteome</keyword>
<name>M7SLI3_EUTLA</name>
<proteinExistence type="predicted"/>
<dbReference type="AlphaFoldDB" id="M7SLI3"/>
<dbReference type="STRING" id="1287681.M7SLI3"/>